<comment type="caution">
    <text evidence="1">The sequence shown here is derived from an EMBL/GenBank/DDBJ whole genome shotgun (WGS) entry which is preliminary data.</text>
</comment>
<accession>A0ABM8VZ85</accession>
<dbReference type="Proteomes" id="UP000789901">
    <property type="component" value="Unassembled WGS sequence"/>
</dbReference>
<dbReference type="EMBL" id="CAJVQB010000357">
    <property type="protein sequence ID" value="CAG8484085.1"/>
    <property type="molecule type" value="Genomic_DNA"/>
</dbReference>
<reference evidence="1 2" key="1">
    <citation type="submission" date="2021-06" db="EMBL/GenBank/DDBJ databases">
        <authorList>
            <person name="Kallberg Y."/>
            <person name="Tangrot J."/>
            <person name="Rosling A."/>
        </authorList>
    </citation>
    <scope>NUCLEOTIDE SEQUENCE [LARGE SCALE GENOMIC DNA]</scope>
    <source>
        <strain evidence="1 2">120-4 pot B 10/14</strain>
    </source>
</reference>
<sequence length="160" mass="19182">METFIKIKSDENNSYALINIKRYHNKKQFFQKFLGPRLEFNKKYPLLRDFLHLAAKLKDTCVSNIETITFNKDGSISIQRNVPELENNGRVLRNRYRNYKIISTYDDIDSYCLIPENNYFDQVKLEEPEIKLKQKNLEIQKLRLDLIFNEIGQEKTLEKK</sequence>
<proteinExistence type="predicted"/>
<gene>
    <name evidence="1" type="ORF">GMARGA_LOCUS1388</name>
</gene>
<keyword evidence="2" id="KW-1185">Reference proteome</keyword>
<evidence type="ECO:0000313" key="2">
    <source>
        <dbReference type="Proteomes" id="UP000789901"/>
    </source>
</evidence>
<organism evidence="1 2">
    <name type="scientific">Gigaspora margarita</name>
    <dbReference type="NCBI Taxonomy" id="4874"/>
    <lineage>
        <taxon>Eukaryota</taxon>
        <taxon>Fungi</taxon>
        <taxon>Fungi incertae sedis</taxon>
        <taxon>Mucoromycota</taxon>
        <taxon>Glomeromycotina</taxon>
        <taxon>Glomeromycetes</taxon>
        <taxon>Diversisporales</taxon>
        <taxon>Gigasporaceae</taxon>
        <taxon>Gigaspora</taxon>
    </lineage>
</organism>
<protein>
    <submittedName>
        <fullName evidence="1">45569_t:CDS:1</fullName>
    </submittedName>
</protein>
<name>A0ABM8VZ85_GIGMA</name>
<evidence type="ECO:0000313" key="1">
    <source>
        <dbReference type="EMBL" id="CAG8484085.1"/>
    </source>
</evidence>